<dbReference type="STRING" id="131310.A0A0N4ZLW2"/>
<name>A0A0N4ZLW2_PARTI</name>
<comment type="subcellular location">
    <subcellularLocation>
        <location evidence="1">Late endosome membrane</location>
        <topology evidence="1">Peripheral membrane protein</topology>
    </subcellularLocation>
</comment>
<evidence type="ECO:0000313" key="10">
    <source>
        <dbReference type="Proteomes" id="UP000038045"/>
    </source>
</evidence>
<evidence type="ECO:0000256" key="5">
    <source>
        <dbReference type="ARBA" id="ARBA00022927"/>
    </source>
</evidence>
<sequence length="248" mass="28088">MMSQNGGNLKERCLSKLMANIKNMSYNDLDDLFNNDDYQATLVETLPEIKAIPKERETLLVKLRDQASKNIVLEPEINMARDKLLRTHQKATEILTELKNKKSQLDELGEERSLQSINNLLISAQHEAEDTAEAIAKQFTQGDISLEDFKKLFIIEKSKALSRRLKKEKLEELIREQEHIVSMNKFQQDPIFNQGNNAAPYPTGSVFPQVPIPGRPLSGQGPITPYPAGSYSGGVPSVYQQTNRNSFW</sequence>
<organism evidence="10 11">
    <name type="scientific">Parastrongyloides trichosuri</name>
    <name type="common">Possum-specific nematode worm</name>
    <dbReference type="NCBI Taxonomy" id="131310"/>
    <lineage>
        <taxon>Eukaryota</taxon>
        <taxon>Metazoa</taxon>
        <taxon>Ecdysozoa</taxon>
        <taxon>Nematoda</taxon>
        <taxon>Chromadorea</taxon>
        <taxon>Rhabditida</taxon>
        <taxon>Tylenchina</taxon>
        <taxon>Panagrolaimomorpha</taxon>
        <taxon>Strongyloidoidea</taxon>
        <taxon>Strongyloididae</taxon>
        <taxon>Parastrongyloides</taxon>
    </lineage>
</organism>
<keyword evidence="8" id="KW-0175">Coiled coil</keyword>
<dbReference type="PANTHER" id="PTHR13678">
    <property type="entry name" value="VACUOLAR PROTEIN SORTING-ASSOCIATED PROTEIN 37"/>
    <property type="match status" value="1"/>
</dbReference>
<evidence type="ECO:0000256" key="3">
    <source>
        <dbReference type="ARBA" id="ARBA00022448"/>
    </source>
</evidence>
<evidence type="ECO:0000313" key="11">
    <source>
        <dbReference type="WBParaSite" id="PTRK_0000950000.1"/>
    </source>
</evidence>
<dbReference type="GO" id="GO:0000813">
    <property type="term" value="C:ESCRT I complex"/>
    <property type="evidence" value="ECO:0007669"/>
    <property type="project" value="UniProtKB-ARBA"/>
</dbReference>
<keyword evidence="4" id="KW-0967">Endosome</keyword>
<dbReference type="PANTHER" id="PTHR13678:SF27">
    <property type="entry name" value="LD45836P"/>
    <property type="match status" value="1"/>
</dbReference>
<evidence type="ECO:0000256" key="1">
    <source>
        <dbReference type="ARBA" id="ARBA00004633"/>
    </source>
</evidence>
<accession>A0A0N4ZLW2</accession>
<reference evidence="11" key="1">
    <citation type="submission" date="2017-02" db="UniProtKB">
        <authorList>
            <consortium name="WormBaseParasite"/>
        </authorList>
    </citation>
    <scope>IDENTIFICATION</scope>
</reference>
<dbReference type="InterPro" id="IPR009851">
    <property type="entry name" value="Mod_r"/>
</dbReference>
<keyword evidence="10" id="KW-1185">Reference proteome</keyword>
<evidence type="ECO:0000256" key="7">
    <source>
        <dbReference type="PROSITE-ProRule" id="PRU00646"/>
    </source>
</evidence>
<dbReference type="GO" id="GO:0031902">
    <property type="term" value="C:late endosome membrane"/>
    <property type="evidence" value="ECO:0007669"/>
    <property type="project" value="UniProtKB-SubCell"/>
</dbReference>
<feature type="coiled-coil region" evidence="8">
    <location>
        <begin position="81"/>
        <end position="111"/>
    </location>
</feature>
<keyword evidence="3 7" id="KW-0813">Transport</keyword>
<comment type="similarity">
    <text evidence="2">Belongs to the VPS37 family.</text>
</comment>
<dbReference type="Pfam" id="PF07200">
    <property type="entry name" value="Mod_r"/>
    <property type="match status" value="1"/>
</dbReference>
<protein>
    <submittedName>
        <fullName evidence="11">VPS37 C-terminal domain-containing protein</fullName>
    </submittedName>
</protein>
<evidence type="ECO:0000259" key="9">
    <source>
        <dbReference type="PROSITE" id="PS51314"/>
    </source>
</evidence>
<dbReference type="GO" id="GO:0006612">
    <property type="term" value="P:protein targeting to membrane"/>
    <property type="evidence" value="ECO:0007669"/>
    <property type="project" value="TreeGrafter"/>
</dbReference>
<feature type="domain" description="VPS37 C-terminal" evidence="9">
    <location>
        <begin position="95"/>
        <end position="184"/>
    </location>
</feature>
<dbReference type="Proteomes" id="UP000038045">
    <property type="component" value="Unplaced"/>
</dbReference>
<dbReference type="WBParaSite" id="PTRK_0000950000.1">
    <property type="protein sequence ID" value="PTRK_0000950000.1"/>
    <property type="gene ID" value="PTRK_0000950000"/>
</dbReference>
<keyword evidence="5 7" id="KW-0653">Protein transport</keyword>
<comment type="function">
    <text evidence="6">Component of the ESCRT-I complex, a regulator of vesicular trafficking process. Required for the sorting of endocytic ubiquitinated cargos into multivesicular bodies. May be involved in cell growth and differentiation.</text>
</comment>
<proteinExistence type="inferred from homology"/>
<evidence type="ECO:0000256" key="2">
    <source>
        <dbReference type="ARBA" id="ARBA00007617"/>
    </source>
</evidence>
<dbReference type="AlphaFoldDB" id="A0A0N4ZLW2"/>
<evidence type="ECO:0000256" key="4">
    <source>
        <dbReference type="ARBA" id="ARBA00022753"/>
    </source>
</evidence>
<evidence type="ECO:0000256" key="6">
    <source>
        <dbReference type="ARBA" id="ARBA00025010"/>
    </source>
</evidence>
<dbReference type="PROSITE" id="PS51314">
    <property type="entry name" value="VPS37_C"/>
    <property type="match status" value="1"/>
</dbReference>
<dbReference type="GO" id="GO:0043162">
    <property type="term" value="P:ubiquitin-dependent protein catabolic process via the multivesicular body sorting pathway"/>
    <property type="evidence" value="ECO:0007669"/>
    <property type="project" value="TreeGrafter"/>
</dbReference>
<dbReference type="GO" id="GO:0006623">
    <property type="term" value="P:protein targeting to vacuole"/>
    <property type="evidence" value="ECO:0007669"/>
    <property type="project" value="TreeGrafter"/>
</dbReference>
<evidence type="ECO:0000256" key="8">
    <source>
        <dbReference type="SAM" id="Coils"/>
    </source>
</evidence>